<dbReference type="Pfam" id="PF13183">
    <property type="entry name" value="Fer4_8"/>
    <property type="match status" value="1"/>
</dbReference>
<dbReference type="InterPro" id="IPR017900">
    <property type="entry name" value="4Fe4S_Fe_S_CS"/>
</dbReference>
<proteinExistence type="predicted"/>
<dbReference type="SUPFAM" id="SSF46548">
    <property type="entry name" value="alpha-helical ferredoxin"/>
    <property type="match status" value="1"/>
</dbReference>
<sequence length="133" mass="14120">MNTCNGCAVCTLSCPVWGQTHDILLTFCGRMRAAQGGASPDDLRESAMACVLCGSCEPVCPFGMDTVASTIELKAEVARLSGSESSTRAEPRKVKRADGKVILANSLLRENNNLLESMLKMLGPGLSEHMDNG</sequence>
<dbReference type="Gene3D" id="1.10.1060.10">
    <property type="entry name" value="Alpha-helical ferredoxin"/>
    <property type="match status" value="1"/>
</dbReference>
<dbReference type="PROSITE" id="PS51379">
    <property type="entry name" value="4FE4S_FER_2"/>
    <property type="match status" value="1"/>
</dbReference>
<dbReference type="InterPro" id="IPR009051">
    <property type="entry name" value="Helical_ferredxn"/>
</dbReference>
<protein>
    <recommendedName>
        <fullName evidence="1">4Fe-4S ferredoxin-type domain-containing protein</fullName>
    </recommendedName>
</protein>
<dbReference type="InterPro" id="IPR017896">
    <property type="entry name" value="4Fe4S_Fe-S-bd"/>
</dbReference>
<comment type="caution">
    <text evidence="2">The sequence shown here is derived from an EMBL/GenBank/DDBJ whole genome shotgun (WGS) entry which is preliminary data.</text>
</comment>
<reference evidence="2" key="1">
    <citation type="journal article" date="2015" name="Nature">
        <title>Complex archaea that bridge the gap between prokaryotes and eukaryotes.</title>
        <authorList>
            <person name="Spang A."/>
            <person name="Saw J.H."/>
            <person name="Jorgensen S.L."/>
            <person name="Zaremba-Niedzwiedzka K."/>
            <person name="Martijn J."/>
            <person name="Lind A.E."/>
            <person name="van Eijk R."/>
            <person name="Schleper C."/>
            <person name="Guy L."/>
            <person name="Ettema T.J."/>
        </authorList>
    </citation>
    <scope>NUCLEOTIDE SEQUENCE</scope>
</reference>
<dbReference type="GO" id="GO:0051536">
    <property type="term" value="F:iron-sulfur cluster binding"/>
    <property type="evidence" value="ECO:0007669"/>
    <property type="project" value="InterPro"/>
</dbReference>
<accession>A0A0F9GGW0</accession>
<feature type="domain" description="4Fe-4S ferredoxin-type" evidence="1">
    <location>
        <begin position="41"/>
        <end position="70"/>
    </location>
</feature>
<name>A0A0F9GGW0_9ZZZZ</name>
<dbReference type="PROSITE" id="PS00198">
    <property type="entry name" value="4FE4S_FER_1"/>
    <property type="match status" value="1"/>
</dbReference>
<dbReference type="EMBL" id="LAZR01026458">
    <property type="protein sequence ID" value="KKL68675.1"/>
    <property type="molecule type" value="Genomic_DNA"/>
</dbReference>
<dbReference type="AlphaFoldDB" id="A0A0F9GGW0"/>
<organism evidence="2">
    <name type="scientific">marine sediment metagenome</name>
    <dbReference type="NCBI Taxonomy" id="412755"/>
    <lineage>
        <taxon>unclassified sequences</taxon>
        <taxon>metagenomes</taxon>
        <taxon>ecological metagenomes</taxon>
    </lineage>
</organism>
<evidence type="ECO:0000313" key="2">
    <source>
        <dbReference type="EMBL" id="KKL68675.1"/>
    </source>
</evidence>
<gene>
    <name evidence="2" type="ORF">LCGC14_2122620</name>
</gene>
<evidence type="ECO:0000259" key="1">
    <source>
        <dbReference type="PROSITE" id="PS51379"/>
    </source>
</evidence>
<feature type="non-terminal residue" evidence="2">
    <location>
        <position position="133"/>
    </location>
</feature>